<comment type="function">
    <text evidence="15">Member of the two-component regulatory system DctB/DctD involved in the transport of C4-dicarboxylates. DctB functions as a membrane-associated protein kinase that phosphorylates DctD in response to environmental signals.</text>
</comment>
<keyword evidence="9" id="KW-0547">Nucleotide-binding</keyword>
<evidence type="ECO:0000256" key="2">
    <source>
        <dbReference type="ARBA" id="ARBA00004429"/>
    </source>
</evidence>
<reference evidence="20 21" key="1">
    <citation type="submission" date="2018-05" db="EMBL/GenBank/DDBJ databases">
        <title>Genomic Encyclopedia of Type Strains, Phase IV (KMG-IV): sequencing the most valuable type-strain genomes for metagenomic binning, comparative biology and taxonomic classification.</title>
        <authorList>
            <person name="Goeker M."/>
        </authorList>
    </citation>
    <scope>NUCLEOTIDE SEQUENCE [LARGE SCALE GENOMIC DNA]</scope>
    <source>
        <strain evidence="20 21">DSM 103371</strain>
    </source>
</reference>
<name>A0A316G5V9_9RHOB</name>
<organism evidence="20 21">
    <name type="scientific">Silicimonas algicola</name>
    <dbReference type="NCBI Taxonomy" id="1826607"/>
    <lineage>
        <taxon>Bacteria</taxon>
        <taxon>Pseudomonadati</taxon>
        <taxon>Pseudomonadota</taxon>
        <taxon>Alphaproteobacteria</taxon>
        <taxon>Rhodobacterales</taxon>
        <taxon>Paracoccaceae</taxon>
    </lineage>
</organism>
<feature type="transmembrane region" description="Helical" evidence="18">
    <location>
        <begin position="271"/>
        <end position="295"/>
    </location>
</feature>
<dbReference type="GO" id="GO:0005524">
    <property type="term" value="F:ATP binding"/>
    <property type="evidence" value="ECO:0007669"/>
    <property type="project" value="UniProtKB-KW"/>
</dbReference>
<evidence type="ECO:0000256" key="8">
    <source>
        <dbReference type="ARBA" id="ARBA00022692"/>
    </source>
</evidence>
<evidence type="ECO:0000256" key="16">
    <source>
        <dbReference type="ARBA" id="ARBA00073143"/>
    </source>
</evidence>
<dbReference type="EC" id="2.7.13.3" evidence="3"/>
<evidence type="ECO:0000256" key="4">
    <source>
        <dbReference type="ARBA" id="ARBA00022475"/>
    </source>
</evidence>
<dbReference type="SMART" id="SM00387">
    <property type="entry name" value="HATPase_c"/>
    <property type="match status" value="1"/>
</dbReference>
<dbReference type="Gene3D" id="3.30.565.10">
    <property type="entry name" value="Histidine kinase-like ATPase, C-terminal domain"/>
    <property type="match status" value="1"/>
</dbReference>
<evidence type="ECO:0000256" key="15">
    <source>
        <dbReference type="ARBA" id="ARBA00059004"/>
    </source>
</evidence>
<dbReference type="AlphaFoldDB" id="A0A316G5V9"/>
<proteinExistence type="predicted"/>
<evidence type="ECO:0000259" key="19">
    <source>
        <dbReference type="PROSITE" id="PS50109"/>
    </source>
</evidence>
<feature type="coiled-coil region" evidence="17">
    <location>
        <begin position="328"/>
        <end position="355"/>
    </location>
</feature>
<dbReference type="PRINTS" id="PR00344">
    <property type="entry name" value="BCTRLSENSOR"/>
</dbReference>
<evidence type="ECO:0000256" key="5">
    <source>
        <dbReference type="ARBA" id="ARBA00022519"/>
    </source>
</evidence>
<keyword evidence="7" id="KW-0808">Transferase</keyword>
<accession>A0A316G5V9</accession>
<gene>
    <name evidence="20" type="ORF">C8D95_10846</name>
</gene>
<evidence type="ECO:0000256" key="1">
    <source>
        <dbReference type="ARBA" id="ARBA00000085"/>
    </source>
</evidence>
<keyword evidence="4" id="KW-1003">Cell membrane</keyword>
<keyword evidence="11" id="KW-0067">ATP-binding</keyword>
<evidence type="ECO:0000256" key="3">
    <source>
        <dbReference type="ARBA" id="ARBA00012438"/>
    </source>
</evidence>
<dbReference type="EMBL" id="QGGV01000008">
    <property type="protein sequence ID" value="PWK55170.1"/>
    <property type="molecule type" value="Genomic_DNA"/>
</dbReference>
<comment type="catalytic activity">
    <reaction evidence="1">
        <text>ATP + protein L-histidine = ADP + protein N-phospho-L-histidine.</text>
        <dbReference type="EC" id="2.7.13.3"/>
    </reaction>
</comment>
<evidence type="ECO:0000256" key="11">
    <source>
        <dbReference type="ARBA" id="ARBA00022840"/>
    </source>
</evidence>
<dbReference type="CDD" id="cd00082">
    <property type="entry name" value="HisKA"/>
    <property type="match status" value="1"/>
</dbReference>
<feature type="domain" description="Histidine kinase" evidence="19">
    <location>
        <begin position="364"/>
        <end position="576"/>
    </location>
</feature>
<dbReference type="KEGG" id="salo:EF888_07040"/>
<dbReference type="Pfam" id="PF00512">
    <property type="entry name" value="HisKA"/>
    <property type="match status" value="1"/>
</dbReference>
<dbReference type="FunFam" id="1.10.287.130:FF:000049">
    <property type="entry name" value="C4-dicarboxylate transport sensor protein DctB"/>
    <property type="match status" value="1"/>
</dbReference>
<evidence type="ECO:0000256" key="6">
    <source>
        <dbReference type="ARBA" id="ARBA00022553"/>
    </source>
</evidence>
<keyword evidence="5" id="KW-0997">Cell inner membrane</keyword>
<keyword evidence="12 18" id="KW-1133">Transmembrane helix</keyword>
<evidence type="ECO:0000256" key="18">
    <source>
        <dbReference type="SAM" id="Phobius"/>
    </source>
</evidence>
<dbReference type="RefSeq" id="WP_109760177.1">
    <property type="nucleotide sequence ID" value="NZ_CP034588.1"/>
</dbReference>
<dbReference type="PIRSF" id="PIRSF036431">
    <property type="entry name" value="STHK_DctB"/>
    <property type="match status" value="1"/>
</dbReference>
<evidence type="ECO:0000313" key="20">
    <source>
        <dbReference type="EMBL" id="PWK55170.1"/>
    </source>
</evidence>
<evidence type="ECO:0000256" key="13">
    <source>
        <dbReference type="ARBA" id="ARBA00023012"/>
    </source>
</evidence>
<dbReference type="InterPro" id="IPR005467">
    <property type="entry name" value="His_kinase_dom"/>
</dbReference>
<dbReference type="SMART" id="SM00388">
    <property type="entry name" value="HisKA"/>
    <property type="match status" value="1"/>
</dbReference>
<dbReference type="InterPro" id="IPR036097">
    <property type="entry name" value="HisK_dim/P_sf"/>
</dbReference>
<keyword evidence="8 18" id="KW-0812">Transmembrane</keyword>
<dbReference type="Pfam" id="PF02518">
    <property type="entry name" value="HATPase_c"/>
    <property type="match status" value="1"/>
</dbReference>
<evidence type="ECO:0000256" key="7">
    <source>
        <dbReference type="ARBA" id="ARBA00022679"/>
    </source>
</evidence>
<dbReference type="InterPro" id="IPR003594">
    <property type="entry name" value="HATPase_dom"/>
</dbReference>
<evidence type="ECO:0000256" key="17">
    <source>
        <dbReference type="SAM" id="Coils"/>
    </source>
</evidence>
<keyword evidence="13" id="KW-0902">Two-component regulatory system</keyword>
<keyword evidence="6" id="KW-0597">Phosphoprotein</keyword>
<dbReference type="InterPro" id="IPR036890">
    <property type="entry name" value="HATPase_C_sf"/>
</dbReference>
<comment type="subcellular location">
    <subcellularLocation>
        <location evidence="2">Cell inner membrane</location>
        <topology evidence="2">Multi-pass membrane protein</topology>
    </subcellularLocation>
</comment>
<comment type="caution">
    <text evidence="20">The sequence shown here is derived from an EMBL/GenBank/DDBJ whole genome shotgun (WGS) entry which is preliminary data.</text>
</comment>
<dbReference type="PANTHER" id="PTHR43065:SF46">
    <property type="entry name" value="C4-DICARBOXYLATE TRANSPORT SENSOR PROTEIN DCTB"/>
    <property type="match status" value="1"/>
</dbReference>
<evidence type="ECO:0000256" key="14">
    <source>
        <dbReference type="ARBA" id="ARBA00023136"/>
    </source>
</evidence>
<dbReference type="GO" id="GO:0000155">
    <property type="term" value="F:phosphorelay sensor kinase activity"/>
    <property type="evidence" value="ECO:0007669"/>
    <property type="project" value="InterPro"/>
</dbReference>
<dbReference type="PANTHER" id="PTHR43065">
    <property type="entry name" value="SENSOR HISTIDINE KINASE"/>
    <property type="match status" value="1"/>
</dbReference>
<dbReference type="SUPFAM" id="SSF47384">
    <property type="entry name" value="Homodimeric domain of signal transducing histidine kinase"/>
    <property type="match status" value="1"/>
</dbReference>
<keyword evidence="17" id="KW-0175">Coiled coil</keyword>
<keyword evidence="14 18" id="KW-0472">Membrane</keyword>
<dbReference type="Gene3D" id="3.30.450.20">
    <property type="entry name" value="PAS domain"/>
    <property type="match status" value="1"/>
</dbReference>
<evidence type="ECO:0000313" key="21">
    <source>
        <dbReference type="Proteomes" id="UP000245390"/>
    </source>
</evidence>
<dbReference type="InterPro" id="IPR004358">
    <property type="entry name" value="Sig_transdc_His_kin-like_C"/>
</dbReference>
<dbReference type="InterPro" id="IPR003661">
    <property type="entry name" value="HisK_dim/P_dom"/>
</dbReference>
<keyword evidence="10 20" id="KW-0418">Kinase</keyword>
<dbReference type="Gene3D" id="1.10.287.130">
    <property type="match status" value="1"/>
</dbReference>
<dbReference type="GO" id="GO:0005886">
    <property type="term" value="C:plasma membrane"/>
    <property type="evidence" value="ECO:0007669"/>
    <property type="project" value="UniProtKB-SubCell"/>
</dbReference>
<dbReference type="SUPFAM" id="SSF55874">
    <property type="entry name" value="ATPase domain of HSP90 chaperone/DNA topoisomerase II/histidine kinase"/>
    <property type="match status" value="1"/>
</dbReference>
<dbReference type="InterPro" id="IPR017055">
    <property type="entry name" value="Sig_transdc_His_kinase_DctB"/>
</dbReference>
<protein>
    <recommendedName>
        <fullName evidence="16">C4-dicarboxylate transport sensor protein DctB</fullName>
        <ecNumber evidence="3">2.7.13.3</ecNumber>
    </recommendedName>
</protein>
<dbReference type="Proteomes" id="UP000245390">
    <property type="component" value="Unassembled WGS sequence"/>
</dbReference>
<dbReference type="OrthoDB" id="7568856at2"/>
<sequence length="581" mass="62080">MRWDFRIARGLTLGVAAVCLAGAVWWAGLGQSLDQLGQRGASDLALASDRLVKSLTRYRELIVVLADDEQFDGPAPDPQGAARLLRRAADLTGALDLMLLDGAGRVVASASGAQGPDWEDDAFVDRALTGALGSFHAISDRFLTRAFYFAAPVFSEAGPVEGALVAVVDLDRIEAEGRGAIPVVLFTDEDGVVISSNRSELVLMRREGERRSAFPENRLRPFFPYDALGVRGTDVWRIDAGPYVPKRALHVEQRIEILGLRAEALLDARPAYVTAGLQGTVAGVLAAFFGTVIFLTTERRRALARANAALEVRVAERTDELSRINVALRDEIAERREAEAALKRAQDELVQVGKLSALGQMSAGISHELNQPLMAIRSFAENGSRFLEMGKGDMVAGNLAKIADLAARAGRIIKNLKAFARQESEPSTRVDLCAVARAALEMTEAQLERDAVGVTAHLPGAPVWVTGGEVRLTQVVVNLLTNAADAMSSLPEKSLTLTVSANPEPSVTVRDSGPGIADPSRIFEPFYTTKSVGDGEGTGLGLSISYGLVQSFGGDISGENALGGGAVFTVRLQPWREERAA</sequence>
<dbReference type="PROSITE" id="PS50109">
    <property type="entry name" value="HIS_KIN"/>
    <property type="match status" value="1"/>
</dbReference>
<evidence type="ECO:0000256" key="10">
    <source>
        <dbReference type="ARBA" id="ARBA00022777"/>
    </source>
</evidence>
<keyword evidence="21" id="KW-1185">Reference proteome</keyword>
<evidence type="ECO:0000256" key="9">
    <source>
        <dbReference type="ARBA" id="ARBA00022741"/>
    </source>
</evidence>
<evidence type="ECO:0000256" key="12">
    <source>
        <dbReference type="ARBA" id="ARBA00022989"/>
    </source>
</evidence>